<gene>
    <name evidence="1" type="ORF">DCHRY22_LOCUS2193</name>
</gene>
<dbReference type="AlphaFoldDB" id="A0A8J2QGN0"/>
<organism evidence="1 2">
    <name type="scientific">Danaus chrysippus</name>
    <name type="common">African queen</name>
    <dbReference type="NCBI Taxonomy" id="151541"/>
    <lineage>
        <taxon>Eukaryota</taxon>
        <taxon>Metazoa</taxon>
        <taxon>Ecdysozoa</taxon>
        <taxon>Arthropoda</taxon>
        <taxon>Hexapoda</taxon>
        <taxon>Insecta</taxon>
        <taxon>Pterygota</taxon>
        <taxon>Neoptera</taxon>
        <taxon>Endopterygota</taxon>
        <taxon>Lepidoptera</taxon>
        <taxon>Glossata</taxon>
        <taxon>Ditrysia</taxon>
        <taxon>Papilionoidea</taxon>
        <taxon>Nymphalidae</taxon>
        <taxon>Danainae</taxon>
        <taxon>Danaini</taxon>
        <taxon>Danaina</taxon>
        <taxon>Danaus</taxon>
        <taxon>Anosia</taxon>
    </lineage>
</organism>
<dbReference type="OrthoDB" id="10588949at2759"/>
<evidence type="ECO:0000313" key="2">
    <source>
        <dbReference type="Proteomes" id="UP000789524"/>
    </source>
</evidence>
<dbReference type="Proteomes" id="UP000789524">
    <property type="component" value="Unassembled WGS sequence"/>
</dbReference>
<evidence type="ECO:0000313" key="1">
    <source>
        <dbReference type="EMBL" id="CAG9560551.1"/>
    </source>
</evidence>
<dbReference type="EMBL" id="CAKASE010000045">
    <property type="protein sequence ID" value="CAG9560551.1"/>
    <property type="molecule type" value="Genomic_DNA"/>
</dbReference>
<keyword evidence="2" id="KW-1185">Reference proteome</keyword>
<reference evidence="1" key="1">
    <citation type="submission" date="2021-09" db="EMBL/GenBank/DDBJ databases">
        <authorList>
            <person name="Martin H S."/>
        </authorList>
    </citation>
    <scope>NUCLEOTIDE SEQUENCE</scope>
</reference>
<proteinExistence type="predicted"/>
<comment type="caution">
    <text evidence="1">The sequence shown here is derived from an EMBL/GenBank/DDBJ whole genome shotgun (WGS) entry which is preliminary data.</text>
</comment>
<protein>
    <submittedName>
        <fullName evidence="1">(African queen) hypothetical protein</fullName>
    </submittedName>
</protein>
<accession>A0A8J2QGN0</accession>
<sequence length="73" mass="8763">MGFKKRLHRITKRRISQHSEEKGSIHNLITAFECVSRVLLNLAPFEFSARIWMNYDEDWMNVEMDETEDLQGY</sequence>
<name>A0A8J2QGN0_9NEOP</name>